<sequence length="105" mass="10928">MKEGKETSEGDEGEGGGVKISVGDSDAEEASDGKLRETRRPRRPLRRAAPLGGTAGSSGTAGTALGDTPSSASLRRATPLCPARRDVSEPGAEYFLEIHGFLQQT</sequence>
<feature type="compositionally biased region" description="Low complexity" evidence="1">
    <location>
        <begin position="47"/>
        <end position="66"/>
    </location>
</feature>
<dbReference type="EMBL" id="JAUPFM010000006">
    <property type="protein sequence ID" value="KAK2848722.1"/>
    <property type="molecule type" value="Genomic_DNA"/>
</dbReference>
<comment type="caution">
    <text evidence="2">The sequence shown here is derived from an EMBL/GenBank/DDBJ whole genome shotgun (WGS) entry which is preliminary data.</text>
</comment>
<protein>
    <submittedName>
        <fullName evidence="2">Uncharacterized protein</fullName>
    </submittedName>
</protein>
<evidence type="ECO:0000256" key="1">
    <source>
        <dbReference type="SAM" id="MobiDB-lite"/>
    </source>
</evidence>
<keyword evidence="3" id="KW-1185">Reference proteome</keyword>
<name>A0AA88MZT1_CHASR</name>
<reference evidence="2" key="1">
    <citation type="submission" date="2023-07" db="EMBL/GenBank/DDBJ databases">
        <title>Chromosome-level Genome Assembly of Striped Snakehead (Channa striata).</title>
        <authorList>
            <person name="Liu H."/>
        </authorList>
    </citation>
    <scope>NUCLEOTIDE SEQUENCE</scope>
    <source>
        <strain evidence="2">Gz</strain>
        <tissue evidence="2">Muscle</tissue>
    </source>
</reference>
<evidence type="ECO:0000313" key="2">
    <source>
        <dbReference type="EMBL" id="KAK2848722.1"/>
    </source>
</evidence>
<evidence type="ECO:0000313" key="3">
    <source>
        <dbReference type="Proteomes" id="UP001187415"/>
    </source>
</evidence>
<accession>A0AA88MZT1</accession>
<proteinExistence type="predicted"/>
<organism evidence="2 3">
    <name type="scientific">Channa striata</name>
    <name type="common">Snakehead murrel</name>
    <name type="synonym">Ophicephalus striatus</name>
    <dbReference type="NCBI Taxonomy" id="64152"/>
    <lineage>
        <taxon>Eukaryota</taxon>
        <taxon>Metazoa</taxon>
        <taxon>Chordata</taxon>
        <taxon>Craniata</taxon>
        <taxon>Vertebrata</taxon>
        <taxon>Euteleostomi</taxon>
        <taxon>Actinopterygii</taxon>
        <taxon>Neopterygii</taxon>
        <taxon>Teleostei</taxon>
        <taxon>Neoteleostei</taxon>
        <taxon>Acanthomorphata</taxon>
        <taxon>Anabantaria</taxon>
        <taxon>Anabantiformes</taxon>
        <taxon>Channoidei</taxon>
        <taxon>Channidae</taxon>
        <taxon>Channa</taxon>
    </lineage>
</organism>
<gene>
    <name evidence="2" type="ORF">Q5P01_008556</name>
</gene>
<dbReference type="Proteomes" id="UP001187415">
    <property type="component" value="Unassembled WGS sequence"/>
</dbReference>
<dbReference type="AlphaFoldDB" id="A0AA88MZT1"/>
<feature type="region of interest" description="Disordered" evidence="1">
    <location>
        <begin position="1"/>
        <end position="87"/>
    </location>
</feature>